<dbReference type="EMBL" id="CP013118">
    <property type="protein sequence ID" value="ALO15416.1"/>
    <property type="molecule type" value="Genomic_DNA"/>
</dbReference>
<dbReference type="OrthoDB" id="9766750at2"/>
<protein>
    <recommendedName>
        <fullName evidence="3">Helix-hairpin-helix motif</fullName>
    </recommendedName>
</protein>
<gene>
    <name evidence="1" type="ORF">L21SP5_01774</name>
</gene>
<name>A0A0S2HZC5_9BACT</name>
<dbReference type="RefSeq" id="WP_057952881.1">
    <property type="nucleotide sequence ID" value="NZ_CP013118.1"/>
</dbReference>
<dbReference type="Proteomes" id="UP000064893">
    <property type="component" value="Chromosome"/>
</dbReference>
<keyword evidence="2" id="KW-1185">Reference proteome</keyword>
<accession>A0A0S2HZC5</accession>
<dbReference type="KEGG" id="blq:L21SP5_01774"/>
<dbReference type="AlphaFoldDB" id="A0A0S2HZC5"/>
<sequence>MSRKLILILGILLINMAIYGQQKSAQQYISNIAEELQENEVAESTIEEISNTLTYWSETKPNINTITAETLLGYQLINPMQAAEMQDYIKNNGNLLSPYELIYMPSFTRQTAQTLMLFFTFGKEEEEKKDLREYLWGRHEIMTQYNRFFEQKQGYKDGDYEGKPGKVYFRYQYNRSQQYSAGITAEKDPGEAFFKGSNNHGFDYYSMHIFLTPGDRLKTLAIGDYQVTMGQGLICGQGIWGGKNSATTQIRNTRQGFKPYRSATEYGFMRGAGVEGSLKNINAGLFASYQDIDATVDTLDKPVISSLSATGLHRTTGEQAKENSVKEFIAGSFINGRFGNLNINLNSIFTNYEHTIQKSGQLYDLYDPEGQNFANLSGGYTYQLHRFTFFGEVAWSKNNHWANLHGLSFYPSESAGLALLYRNYQKEFTALHGYALGEGSSVQNEEGYYFGLEWLPFKYTKVNLYADLFRFPWLRYGEKAPTDGSEYLINIDYAPQREIDIQTRLKYEKKSTTVSDQQYADLVYGELYKWRIQAKMDFTKEWSGQARLAFSHFKQDTANYDGWLLFYEHFYDPPESKLSASFRINIFDVEDYTARIYTYERDVLYSFSVPSFQETGVRYYLNAKWDITEFISLYARIEQTTYLHKDEISSGNELIEGSERTAIHTKLRIKF</sequence>
<evidence type="ECO:0008006" key="3">
    <source>
        <dbReference type="Google" id="ProtNLM"/>
    </source>
</evidence>
<reference evidence="1 2" key="1">
    <citation type="submission" date="2015-11" db="EMBL/GenBank/DDBJ databases">
        <title>Description and complete genome sequence of a novel strain predominating in hypersaline microbial mats and representing a new family of the Bacteriodetes phylum.</title>
        <authorList>
            <person name="Spring S."/>
            <person name="Bunk B."/>
            <person name="Sproer C."/>
            <person name="Klenk H.-P."/>
        </authorList>
    </citation>
    <scope>NUCLEOTIDE SEQUENCE [LARGE SCALE GENOMIC DNA]</scope>
    <source>
        <strain evidence="1 2">L21-Spi-D4</strain>
    </source>
</reference>
<proteinExistence type="predicted"/>
<dbReference type="InterPro" id="IPR010994">
    <property type="entry name" value="RuvA_2-like"/>
</dbReference>
<evidence type="ECO:0000313" key="2">
    <source>
        <dbReference type="Proteomes" id="UP000064893"/>
    </source>
</evidence>
<organism evidence="1 2">
    <name type="scientific">Salinivirga cyanobacteriivorans</name>
    <dbReference type="NCBI Taxonomy" id="1307839"/>
    <lineage>
        <taxon>Bacteria</taxon>
        <taxon>Pseudomonadati</taxon>
        <taxon>Bacteroidota</taxon>
        <taxon>Bacteroidia</taxon>
        <taxon>Bacteroidales</taxon>
        <taxon>Salinivirgaceae</taxon>
        <taxon>Salinivirga</taxon>
    </lineage>
</organism>
<evidence type="ECO:0000313" key="1">
    <source>
        <dbReference type="EMBL" id="ALO15416.1"/>
    </source>
</evidence>
<dbReference type="STRING" id="1307839.L21SP5_01774"/>
<dbReference type="SUPFAM" id="SSF47781">
    <property type="entry name" value="RuvA domain 2-like"/>
    <property type="match status" value="1"/>
</dbReference>